<sequence>MPLTVSQRLGMITLQSSRVLIGLADKSVLKPEGRVENIPIKVGGCWILTDFVILDLDDDTQGLILGRPFLATTHSSINVPKGRITLCFKKTFMKFYIGNQVKMPTMDGQTFWVD</sequence>
<organism evidence="1 2">
    <name type="scientific">Cardamine amara subsp. amara</name>
    <dbReference type="NCBI Taxonomy" id="228776"/>
    <lineage>
        <taxon>Eukaryota</taxon>
        <taxon>Viridiplantae</taxon>
        <taxon>Streptophyta</taxon>
        <taxon>Embryophyta</taxon>
        <taxon>Tracheophyta</taxon>
        <taxon>Spermatophyta</taxon>
        <taxon>Magnoliopsida</taxon>
        <taxon>eudicotyledons</taxon>
        <taxon>Gunneridae</taxon>
        <taxon>Pentapetalae</taxon>
        <taxon>rosids</taxon>
        <taxon>malvids</taxon>
        <taxon>Brassicales</taxon>
        <taxon>Brassicaceae</taxon>
        <taxon>Cardamineae</taxon>
        <taxon>Cardamine</taxon>
    </lineage>
</organism>
<dbReference type="Gene3D" id="2.40.70.10">
    <property type="entry name" value="Acid Proteases"/>
    <property type="match status" value="1"/>
</dbReference>
<dbReference type="PANTHER" id="PTHR33067">
    <property type="entry name" value="RNA-DIRECTED DNA POLYMERASE-RELATED"/>
    <property type="match status" value="1"/>
</dbReference>
<dbReference type="PANTHER" id="PTHR33067:SF31">
    <property type="entry name" value="RNA-DIRECTED DNA POLYMERASE"/>
    <property type="match status" value="1"/>
</dbReference>
<protein>
    <submittedName>
        <fullName evidence="1">Uncharacterized protein</fullName>
    </submittedName>
</protein>
<evidence type="ECO:0000313" key="1">
    <source>
        <dbReference type="EMBL" id="KAL1202770.1"/>
    </source>
</evidence>
<accession>A0ABD1AMP5</accession>
<reference evidence="1 2" key="1">
    <citation type="submission" date="2024-04" db="EMBL/GenBank/DDBJ databases">
        <title>Genome assembly C_amara_ONT_v2.</title>
        <authorList>
            <person name="Yant L."/>
            <person name="Moore C."/>
            <person name="Slenker M."/>
        </authorList>
    </citation>
    <scope>NUCLEOTIDE SEQUENCE [LARGE SCALE GENOMIC DNA]</scope>
    <source>
        <tissue evidence="1">Leaf</tissue>
    </source>
</reference>
<dbReference type="InterPro" id="IPR021109">
    <property type="entry name" value="Peptidase_aspartic_dom_sf"/>
</dbReference>
<gene>
    <name evidence="1" type="ORF">V5N11_031398</name>
</gene>
<evidence type="ECO:0000313" key="2">
    <source>
        <dbReference type="Proteomes" id="UP001558713"/>
    </source>
</evidence>
<name>A0ABD1AMP5_CARAN</name>
<dbReference type="AlphaFoldDB" id="A0ABD1AMP5"/>
<dbReference type="EMBL" id="JBANAX010000570">
    <property type="protein sequence ID" value="KAL1202770.1"/>
    <property type="molecule type" value="Genomic_DNA"/>
</dbReference>
<comment type="caution">
    <text evidence="1">The sequence shown here is derived from an EMBL/GenBank/DDBJ whole genome shotgun (WGS) entry which is preliminary data.</text>
</comment>
<proteinExistence type="predicted"/>
<keyword evidence="2" id="KW-1185">Reference proteome</keyword>
<dbReference type="Proteomes" id="UP001558713">
    <property type="component" value="Unassembled WGS sequence"/>
</dbReference>